<protein>
    <submittedName>
        <fullName evidence="1">Uncharacterized protein</fullName>
    </submittedName>
</protein>
<keyword evidence="2" id="KW-1185">Reference proteome</keyword>
<dbReference type="Proteomes" id="UP001164250">
    <property type="component" value="Chromosome 9"/>
</dbReference>
<organism evidence="1 2">
    <name type="scientific">Pistacia atlantica</name>
    <dbReference type="NCBI Taxonomy" id="434234"/>
    <lineage>
        <taxon>Eukaryota</taxon>
        <taxon>Viridiplantae</taxon>
        <taxon>Streptophyta</taxon>
        <taxon>Embryophyta</taxon>
        <taxon>Tracheophyta</taxon>
        <taxon>Spermatophyta</taxon>
        <taxon>Magnoliopsida</taxon>
        <taxon>eudicotyledons</taxon>
        <taxon>Gunneridae</taxon>
        <taxon>Pentapetalae</taxon>
        <taxon>rosids</taxon>
        <taxon>malvids</taxon>
        <taxon>Sapindales</taxon>
        <taxon>Anacardiaceae</taxon>
        <taxon>Pistacia</taxon>
    </lineage>
</organism>
<proteinExistence type="predicted"/>
<evidence type="ECO:0000313" key="1">
    <source>
        <dbReference type="EMBL" id="KAJ0087647.1"/>
    </source>
</evidence>
<comment type="caution">
    <text evidence="1">The sequence shown here is derived from an EMBL/GenBank/DDBJ whole genome shotgun (WGS) entry which is preliminary data.</text>
</comment>
<accession>A0ACC1ALU9</accession>
<reference evidence="2" key="1">
    <citation type="journal article" date="2023" name="G3 (Bethesda)">
        <title>Genome assembly and association tests identify interacting loci associated with vigor, precocity, and sex in interspecific pistachio rootstocks.</title>
        <authorList>
            <person name="Palmer W."/>
            <person name="Jacygrad E."/>
            <person name="Sagayaradj S."/>
            <person name="Cavanaugh K."/>
            <person name="Han R."/>
            <person name="Bertier L."/>
            <person name="Beede B."/>
            <person name="Kafkas S."/>
            <person name="Golino D."/>
            <person name="Preece J."/>
            <person name="Michelmore R."/>
        </authorList>
    </citation>
    <scope>NUCLEOTIDE SEQUENCE [LARGE SCALE GENOMIC DNA]</scope>
</reference>
<dbReference type="EMBL" id="CM047905">
    <property type="protein sequence ID" value="KAJ0087647.1"/>
    <property type="molecule type" value="Genomic_DNA"/>
</dbReference>
<sequence>MYAEQQINAFQMFRDLGLGVELRLDYRIMNGEVVVADEITGDEIARAIKCVMENDNEARKKVKEEIEKSRSAVMNGGSSFAAYGCLIEDVLGNMS</sequence>
<name>A0ACC1ALU9_9ROSI</name>
<evidence type="ECO:0000313" key="2">
    <source>
        <dbReference type="Proteomes" id="UP001164250"/>
    </source>
</evidence>
<gene>
    <name evidence="1" type="ORF">Patl1_33117</name>
</gene>